<accession>A0A2T4YS66</accession>
<reference evidence="15 16" key="1">
    <citation type="submission" date="2018-04" db="EMBL/GenBank/DDBJ databases">
        <title>Genomic Encyclopedia of Type Strains, Phase III (KMG-III): the genomes of soil and plant-associated and newly described type strains.</title>
        <authorList>
            <person name="Whitman W."/>
        </authorList>
    </citation>
    <scope>NUCLEOTIDE SEQUENCE [LARGE SCALE GENOMIC DNA]</scope>
    <source>
        <strain evidence="15 16">NW12</strain>
    </source>
</reference>
<dbReference type="InterPro" id="IPR003594">
    <property type="entry name" value="HATPase_dom"/>
</dbReference>
<dbReference type="InterPro" id="IPR036890">
    <property type="entry name" value="HATPase_C_sf"/>
</dbReference>
<evidence type="ECO:0000256" key="4">
    <source>
        <dbReference type="ARBA" id="ARBA00022553"/>
    </source>
</evidence>
<evidence type="ECO:0000256" key="10">
    <source>
        <dbReference type="ARBA" id="ARBA00022989"/>
    </source>
</evidence>
<evidence type="ECO:0000256" key="9">
    <source>
        <dbReference type="ARBA" id="ARBA00022840"/>
    </source>
</evidence>
<dbReference type="EC" id="2.7.13.3" evidence="3"/>
<dbReference type="SMART" id="SM00387">
    <property type="entry name" value="HATPase_c"/>
    <property type="match status" value="1"/>
</dbReference>
<keyword evidence="16" id="KW-1185">Reference proteome</keyword>
<evidence type="ECO:0000259" key="14">
    <source>
        <dbReference type="PROSITE" id="PS50109"/>
    </source>
</evidence>
<evidence type="ECO:0000256" key="3">
    <source>
        <dbReference type="ARBA" id="ARBA00012438"/>
    </source>
</evidence>
<dbReference type="PANTHER" id="PTHR41523">
    <property type="entry name" value="TWO-COMPONENT SYSTEM SENSOR PROTEIN"/>
    <property type="match status" value="1"/>
</dbReference>
<feature type="transmembrane region" description="Helical" evidence="13">
    <location>
        <begin position="20"/>
        <end position="40"/>
    </location>
</feature>
<evidence type="ECO:0000256" key="13">
    <source>
        <dbReference type="SAM" id="Phobius"/>
    </source>
</evidence>
<comment type="subcellular location">
    <subcellularLocation>
        <location evidence="2">Membrane</location>
        <topology evidence="2">Multi-pass membrane protein</topology>
    </subcellularLocation>
</comment>
<dbReference type="PROSITE" id="PS51257">
    <property type="entry name" value="PROKAR_LIPOPROTEIN"/>
    <property type="match status" value="1"/>
</dbReference>
<keyword evidence="12 13" id="KW-0472">Membrane</keyword>
<feature type="transmembrane region" description="Helical" evidence="13">
    <location>
        <begin position="71"/>
        <end position="86"/>
    </location>
</feature>
<name>A0A2T4YS66_9SPHN</name>
<keyword evidence="9" id="KW-0067">ATP-binding</keyword>
<comment type="caution">
    <text evidence="15">The sequence shown here is derived from an EMBL/GenBank/DDBJ whole genome shotgun (WGS) entry which is preliminary data.</text>
</comment>
<comment type="catalytic activity">
    <reaction evidence="1">
        <text>ATP + protein L-histidine = ADP + protein N-phospho-L-histidine.</text>
        <dbReference type="EC" id="2.7.13.3"/>
    </reaction>
</comment>
<dbReference type="InterPro" id="IPR038318">
    <property type="entry name" value="KdpD_sf"/>
</dbReference>
<dbReference type="RefSeq" id="WP_107929492.1">
    <property type="nucleotide sequence ID" value="NZ_JAAOYQ010000008.1"/>
</dbReference>
<dbReference type="Proteomes" id="UP000240996">
    <property type="component" value="Unassembled WGS sequence"/>
</dbReference>
<dbReference type="Gene3D" id="1.20.120.620">
    <property type="entry name" value="Backbone structure of the membrane domain of e. Coli histidine kinase receptor kdpd"/>
    <property type="match status" value="1"/>
</dbReference>
<dbReference type="Pfam" id="PF07568">
    <property type="entry name" value="HisKA_2"/>
    <property type="match status" value="1"/>
</dbReference>
<keyword evidence="7" id="KW-0547">Nucleotide-binding</keyword>
<dbReference type="SUPFAM" id="SSF55874">
    <property type="entry name" value="ATPase domain of HSP90 chaperone/DNA topoisomerase II/histidine kinase"/>
    <property type="match status" value="1"/>
</dbReference>
<keyword evidence="4" id="KW-0597">Phosphoprotein</keyword>
<gene>
    <name evidence="15" type="ORF">C8J24_0005</name>
</gene>
<dbReference type="GO" id="GO:0004673">
    <property type="term" value="F:protein histidine kinase activity"/>
    <property type="evidence" value="ECO:0007669"/>
    <property type="project" value="UniProtKB-EC"/>
</dbReference>
<dbReference type="InterPro" id="IPR011495">
    <property type="entry name" value="Sig_transdc_His_kin_sub2_dim/P"/>
</dbReference>
<evidence type="ECO:0000256" key="12">
    <source>
        <dbReference type="ARBA" id="ARBA00023136"/>
    </source>
</evidence>
<protein>
    <recommendedName>
        <fullName evidence="3">histidine kinase</fullName>
        <ecNumber evidence="3">2.7.13.3</ecNumber>
    </recommendedName>
</protein>
<dbReference type="GO" id="GO:0000160">
    <property type="term" value="P:phosphorelay signal transduction system"/>
    <property type="evidence" value="ECO:0007669"/>
    <property type="project" value="UniProtKB-KW"/>
</dbReference>
<evidence type="ECO:0000256" key="6">
    <source>
        <dbReference type="ARBA" id="ARBA00022692"/>
    </source>
</evidence>
<keyword evidence="10 13" id="KW-1133">Transmembrane helix</keyword>
<evidence type="ECO:0000256" key="1">
    <source>
        <dbReference type="ARBA" id="ARBA00000085"/>
    </source>
</evidence>
<organism evidence="15 16">
    <name type="scientific">Sphingomonas aerolata</name>
    <dbReference type="NCBI Taxonomy" id="185951"/>
    <lineage>
        <taxon>Bacteria</taxon>
        <taxon>Pseudomonadati</taxon>
        <taxon>Pseudomonadota</taxon>
        <taxon>Alphaproteobacteria</taxon>
        <taxon>Sphingomonadales</taxon>
        <taxon>Sphingomonadaceae</taxon>
        <taxon>Sphingomonas</taxon>
    </lineage>
</organism>
<evidence type="ECO:0000256" key="5">
    <source>
        <dbReference type="ARBA" id="ARBA00022679"/>
    </source>
</evidence>
<dbReference type="Pfam" id="PF13493">
    <property type="entry name" value="DUF4118"/>
    <property type="match status" value="1"/>
</dbReference>
<dbReference type="Pfam" id="PF02518">
    <property type="entry name" value="HATPase_c"/>
    <property type="match status" value="1"/>
</dbReference>
<proteinExistence type="predicted"/>
<feature type="domain" description="Histidine kinase" evidence="14">
    <location>
        <begin position="152"/>
        <end position="345"/>
    </location>
</feature>
<dbReference type="AlphaFoldDB" id="A0A2T4YS66"/>
<evidence type="ECO:0000256" key="2">
    <source>
        <dbReference type="ARBA" id="ARBA00004141"/>
    </source>
</evidence>
<dbReference type="PROSITE" id="PS50109">
    <property type="entry name" value="HIS_KIN"/>
    <property type="match status" value="1"/>
</dbReference>
<dbReference type="GO" id="GO:0016020">
    <property type="term" value="C:membrane"/>
    <property type="evidence" value="ECO:0007669"/>
    <property type="project" value="UniProtKB-SubCell"/>
</dbReference>
<keyword evidence="11" id="KW-0902">Two-component regulatory system</keyword>
<dbReference type="EMBL" id="PZZN01000001">
    <property type="protein sequence ID" value="PTM46638.1"/>
    <property type="molecule type" value="Genomic_DNA"/>
</dbReference>
<dbReference type="InterPro" id="IPR004358">
    <property type="entry name" value="Sig_transdc_His_kin-like_C"/>
</dbReference>
<dbReference type="InterPro" id="IPR025201">
    <property type="entry name" value="KdpD_TM"/>
</dbReference>
<dbReference type="PANTHER" id="PTHR41523:SF8">
    <property type="entry name" value="ETHYLENE RESPONSE SENSOR PROTEIN"/>
    <property type="match status" value="1"/>
</dbReference>
<keyword evidence="8 15" id="KW-0418">Kinase</keyword>
<evidence type="ECO:0000256" key="7">
    <source>
        <dbReference type="ARBA" id="ARBA00022741"/>
    </source>
</evidence>
<evidence type="ECO:0000256" key="8">
    <source>
        <dbReference type="ARBA" id="ARBA00022777"/>
    </source>
</evidence>
<sequence>MTATPLRFLERLPLLWDRRAIAYGVAVALSIAACAIRIGVDHLLPPGFPFLTFFPAVIISSFLLGRGPGSAAALLCGVLAWYYFIAPRQGFTLGVDTAVALLFYAAVAAVDIALVHWMQQANHRLRDERERNADLALRSGLLADRTEVLFRELQHRVSNNLQMIGAVLALQKRGIADPAAALALDNAATKITLIGRIQRQLYDTSGSLIALDQFLHQLTADVIEAGGNPGIVHSVSAPPGVMLPPDALIPVALIMAEAIANAIEHGLVGRDHGSIRVDLVQTATGLQLCVTDDGAGLPEGFDTRGSTSLGLKIATTLARQLGGSFDVRSADPVGAQSVLTIPHSPAGQPPTP</sequence>
<evidence type="ECO:0000256" key="11">
    <source>
        <dbReference type="ARBA" id="ARBA00023012"/>
    </source>
</evidence>
<dbReference type="PRINTS" id="PR00344">
    <property type="entry name" value="BCTRLSENSOR"/>
</dbReference>
<dbReference type="InterPro" id="IPR005467">
    <property type="entry name" value="His_kinase_dom"/>
</dbReference>
<feature type="transmembrane region" description="Helical" evidence="13">
    <location>
        <begin position="98"/>
        <end position="117"/>
    </location>
</feature>
<evidence type="ECO:0000313" key="15">
    <source>
        <dbReference type="EMBL" id="PTM46638.1"/>
    </source>
</evidence>
<evidence type="ECO:0000313" key="16">
    <source>
        <dbReference type="Proteomes" id="UP000240996"/>
    </source>
</evidence>
<dbReference type="GO" id="GO:0005524">
    <property type="term" value="F:ATP binding"/>
    <property type="evidence" value="ECO:0007669"/>
    <property type="project" value="UniProtKB-KW"/>
</dbReference>
<keyword evidence="6 13" id="KW-0812">Transmembrane</keyword>
<dbReference type="Gene3D" id="3.30.565.10">
    <property type="entry name" value="Histidine kinase-like ATPase, C-terminal domain"/>
    <property type="match status" value="1"/>
</dbReference>
<keyword evidence="5" id="KW-0808">Transferase</keyword>